<protein>
    <recommendedName>
        <fullName evidence="4">Glucan 1, 4-alpha-glucosidase</fullName>
    </recommendedName>
</protein>
<feature type="region of interest" description="Disordered" evidence="1">
    <location>
        <begin position="187"/>
        <end position="394"/>
    </location>
</feature>
<organism evidence="2 3">
    <name type="scientific">Diaporthe helianthi</name>
    <dbReference type="NCBI Taxonomy" id="158607"/>
    <lineage>
        <taxon>Eukaryota</taxon>
        <taxon>Fungi</taxon>
        <taxon>Dikarya</taxon>
        <taxon>Ascomycota</taxon>
        <taxon>Pezizomycotina</taxon>
        <taxon>Sordariomycetes</taxon>
        <taxon>Sordariomycetidae</taxon>
        <taxon>Diaporthales</taxon>
        <taxon>Diaporthaceae</taxon>
        <taxon>Diaporthe</taxon>
    </lineage>
</organism>
<feature type="compositionally biased region" description="Acidic residues" evidence="1">
    <location>
        <begin position="331"/>
        <end position="342"/>
    </location>
</feature>
<feature type="compositionally biased region" description="Low complexity" evidence="1">
    <location>
        <begin position="577"/>
        <end position="589"/>
    </location>
</feature>
<reference evidence="2" key="1">
    <citation type="submission" date="2017-09" db="EMBL/GenBank/DDBJ databases">
        <title>Polyketide synthases of a Diaporthe helianthi virulent isolate.</title>
        <authorList>
            <person name="Baroncelli R."/>
        </authorList>
    </citation>
    <scope>NUCLEOTIDE SEQUENCE [LARGE SCALE GENOMIC DNA]</scope>
    <source>
        <strain evidence="2">7/96</strain>
    </source>
</reference>
<feature type="compositionally biased region" description="Polar residues" evidence="1">
    <location>
        <begin position="722"/>
        <end position="731"/>
    </location>
</feature>
<feature type="region of interest" description="Disordered" evidence="1">
    <location>
        <begin position="720"/>
        <end position="935"/>
    </location>
</feature>
<feature type="compositionally biased region" description="Polar residues" evidence="1">
    <location>
        <begin position="199"/>
        <end position="213"/>
    </location>
</feature>
<evidence type="ECO:0000313" key="3">
    <source>
        <dbReference type="Proteomes" id="UP000094444"/>
    </source>
</evidence>
<feature type="compositionally biased region" description="Low complexity" evidence="1">
    <location>
        <begin position="829"/>
        <end position="842"/>
    </location>
</feature>
<feature type="compositionally biased region" description="Polar residues" evidence="1">
    <location>
        <begin position="801"/>
        <end position="828"/>
    </location>
</feature>
<feature type="compositionally biased region" description="Polar residues" evidence="1">
    <location>
        <begin position="610"/>
        <end position="624"/>
    </location>
</feature>
<evidence type="ECO:0008006" key="4">
    <source>
        <dbReference type="Google" id="ProtNLM"/>
    </source>
</evidence>
<feature type="compositionally biased region" description="Polar residues" evidence="1">
    <location>
        <begin position="316"/>
        <end position="325"/>
    </location>
</feature>
<dbReference type="OrthoDB" id="3941134at2759"/>
<feature type="compositionally biased region" description="Acidic residues" evidence="1">
    <location>
        <begin position="676"/>
        <end position="685"/>
    </location>
</feature>
<dbReference type="Proteomes" id="UP000094444">
    <property type="component" value="Unassembled WGS sequence"/>
</dbReference>
<gene>
    <name evidence="2" type="ORF">DHEL01_v204494</name>
</gene>
<feature type="compositionally biased region" description="Polar residues" evidence="1">
    <location>
        <begin position="853"/>
        <end position="869"/>
    </location>
</feature>
<feature type="compositionally biased region" description="Basic and acidic residues" evidence="1">
    <location>
        <begin position="287"/>
        <end position="300"/>
    </location>
</feature>
<dbReference type="EMBL" id="MAVT02000299">
    <property type="protein sequence ID" value="POS77117.1"/>
    <property type="molecule type" value="Genomic_DNA"/>
</dbReference>
<feature type="compositionally biased region" description="Low complexity" evidence="1">
    <location>
        <begin position="922"/>
        <end position="933"/>
    </location>
</feature>
<feature type="compositionally biased region" description="Pro residues" evidence="1">
    <location>
        <begin position="590"/>
        <end position="604"/>
    </location>
</feature>
<feature type="compositionally biased region" description="Basic and acidic residues" evidence="1">
    <location>
        <begin position="243"/>
        <end position="261"/>
    </location>
</feature>
<name>A0A2P5I3N6_DIAHE</name>
<feature type="compositionally biased region" description="Low complexity" evidence="1">
    <location>
        <begin position="780"/>
        <end position="793"/>
    </location>
</feature>
<proteinExistence type="predicted"/>
<feature type="compositionally biased region" description="Polar residues" evidence="1">
    <location>
        <begin position="31"/>
        <end position="43"/>
    </location>
</feature>
<feature type="compositionally biased region" description="Pro residues" evidence="1">
    <location>
        <begin position="545"/>
        <end position="557"/>
    </location>
</feature>
<feature type="region of interest" description="Disordered" evidence="1">
    <location>
        <begin position="1"/>
        <end position="139"/>
    </location>
</feature>
<dbReference type="AlphaFoldDB" id="A0A2P5I3N6"/>
<comment type="caution">
    <text evidence="2">The sequence shown here is derived from an EMBL/GenBank/DDBJ whole genome shotgun (WGS) entry which is preliminary data.</text>
</comment>
<feature type="compositionally biased region" description="Basic and acidic residues" evidence="1">
    <location>
        <begin position="224"/>
        <end position="234"/>
    </location>
</feature>
<feature type="region of interest" description="Disordered" evidence="1">
    <location>
        <begin position="540"/>
        <end position="701"/>
    </location>
</feature>
<dbReference type="STRING" id="158607.A0A2P5I3N6"/>
<keyword evidence="3" id="KW-1185">Reference proteome</keyword>
<dbReference type="InParanoid" id="A0A2P5I3N6"/>
<evidence type="ECO:0000256" key="1">
    <source>
        <dbReference type="SAM" id="MobiDB-lite"/>
    </source>
</evidence>
<feature type="region of interest" description="Disordered" evidence="1">
    <location>
        <begin position="504"/>
        <end position="527"/>
    </location>
</feature>
<accession>A0A2P5I3N6</accession>
<feature type="compositionally biased region" description="Low complexity" evidence="1">
    <location>
        <begin position="895"/>
        <end position="906"/>
    </location>
</feature>
<evidence type="ECO:0000313" key="2">
    <source>
        <dbReference type="EMBL" id="POS77117.1"/>
    </source>
</evidence>
<feature type="compositionally biased region" description="Low complexity" evidence="1">
    <location>
        <begin position="688"/>
        <end position="700"/>
    </location>
</feature>
<sequence length="963" mass="102212">MEDPWGSPWATDTNTNPEPAIPRSTLELPSRTLTRQRSFSTASPWAFEDDGLNDWASVDPGLALPTPAAASGSIWGGWGSENGPNSSQAQLAHPPRAREGSLGMHSPSWPAAASPGLPPARTISRRSSSRSLFRQPSPDPWAIEFSENRLSLPTPALVSAEQAAFSTLDRHDEEDEDDIAMIKEDEKAANAADAAPETITAQDGKTTQPQESTRVAVVDPITKTVDEAPKRDDGEGTNTRSMSDSRHSSMSAESHHDDRPDSPITSMDEDAKDRPKALRRPSIKVQEMVDKFDGMVKSKEGGLSVPVAPGRRQRSTSRGAASFRSTRTDDISEFGDFEDAESPDSAPPSRKPSVGGSCRPGSSRVGPAVSALQASSRHSAPPNLPTPQTIPEERSNSFHDLRARFGPVTFATDLGSIDQLFDVAKLDAEQPSAKDFSLDAVDGIINDSFSCVSERKTWYRISRPGSMRRHNLGDDENYRRVTWSASKVREETNQVVRRWMEEDTFSGGRPSFGGNRPVRGGAFNWDTKAEPLSMDQIFGKRKSAQPPPKPAPAPVPRPLSLQPKSAAPHSRNLSTGVRSLPPRSPGVSSLPPPSPMSIPGPPKSPAFGWSTMTNGSATPASSRPPSIAARQSLDVPSSAFNSKAEVTASDAEPEGRSSLQLVPAPAAPSVSSNVLVEEDEDEEWGEMVASPSVASPVGSSRPISGFFDTAVNSSVAELGFNDASSTPSKGTGATLVGATSKLESDEAAPKARHQPPQPSAAIWDFSAFETTLTPSFAPVTPTEPSIPPTTTSKPEFDFDSPLQSPALSGPSRTGSPTSAFQIPTPSTPSGAMASSRTSSSASFQPPPPPTPPVSGQSKHTPRSSTSSQPPLEPARPISPAAFQLSKPPSSKHSTRPSLSVSRPSPLQHVITPKASSPKPMSPTIQPAAITPPAKSVSFAQHDEESASVARIVDALPDLSYMLR</sequence>